<dbReference type="Proteomes" id="UP001066276">
    <property type="component" value="Chromosome 8"/>
</dbReference>
<feature type="region of interest" description="Disordered" evidence="1">
    <location>
        <begin position="107"/>
        <end position="129"/>
    </location>
</feature>
<proteinExistence type="predicted"/>
<evidence type="ECO:0000256" key="1">
    <source>
        <dbReference type="SAM" id="MobiDB-lite"/>
    </source>
</evidence>
<organism evidence="2 3">
    <name type="scientific">Pleurodeles waltl</name>
    <name type="common">Iberian ribbed newt</name>
    <dbReference type="NCBI Taxonomy" id="8319"/>
    <lineage>
        <taxon>Eukaryota</taxon>
        <taxon>Metazoa</taxon>
        <taxon>Chordata</taxon>
        <taxon>Craniata</taxon>
        <taxon>Vertebrata</taxon>
        <taxon>Euteleostomi</taxon>
        <taxon>Amphibia</taxon>
        <taxon>Batrachia</taxon>
        <taxon>Caudata</taxon>
        <taxon>Salamandroidea</taxon>
        <taxon>Salamandridae</taxon>
        <taxon>Pleurodelinae</taxon>
        <taxon>Pleurodeles</taxon>
    </lineage>
</organism>
<comment type="caution">
    <text evidence="2">The sequence shown here is derived from an EMBL/GenBank/DDBJ whole genome shotgun (WGS) entry which is preliminary data.</text>
</comment>
<dbReference type="EMBL" id="JANPWB010000012">
    <property type="protein sequence ID" value="KAJ1113167.1"/>
    <property type="molecule type" value="Genomic_DNA"/>
</dbReference>
<keyword evidence="3" id="KW-1185">Reference proteome</keyword>
<sequence>MFGMVVMVVRNAAYWCKWIFITITEMPLLESDLFSSGYDSCVLQLDSNPHLGRVTITAATRARSACPCAHKRVADFQNIAAPGRAACVECKGRDGCGTPRAAMIAEKERARSYRAPRGSAPYGAPPGHR</sequence>
<name>A0AAV7NDB2_PLEWA</name>
<dbReference type="AlphaFoldDB" id="A0AAV7NDB2"/>
<protein>
    <submittedName>
        <fullName evidence="2">Uncharacterized protein</fullName>
    </submittedName>
</protein>
<reference evidence="2" key="1">
    <citation type="journal article" date="2022" name="bioRxiv">
        <title>Sequencing and chromosome-scale assembly of the giantPleurodeles waltlgenome.</title>
        <authorList>
            <person name="Brown T."/>
            <person name="Elewa A."/>
            <person name="Iarovenko S."/>
            <person name="Subramanian E."/>
            <person name="Araus A.J."/>
            <person name="Petzold A."/>
            <person name="Susuki M."/>
            <person name="Suzuki K.-i.T."/>
            <person name="Hayashi T."/>
            <person name="Toyoda A."/>
            <person name="Oliveira C."/>
            <person name="Osipova E."/>
            <person name="Leigh N.D."/>
            <person name="Simon A."/>
            <person name="Yun M.H."/>
        </authorList>
    </citation>
    <scope>NUCLEOTIDE SEQUENCE</scope>
    <source>
        <strain evidence="2">20211129_DDA</strain>
        <tissue evidence="2">Liver</tissue>
    </source>
</reference>
<evidence type="ECO:0000313" key="2">
    <source>
        <dbReference type="EMBL" id="KAJ1113167.1"/>
    </source>
</evidence>
<evidence type="ECO:0000313" key="3">
    <source>
        <dbReference type="Proteomes" id="UP001066276"/>
    </source>
</evidence>
<gene>
    <name evidence="2" type="ORF">NDU88_001422</name>
</gene>
<accession>A0AAV7NDB2</accession>